<feature type="domain" description="Galactofuranosyltransferase GlfT2 N-terminal" evidence="5">
    <location>
        <begin position="103"/>
        <end position="218"/>
    </location>
</feature>
<keyword evidence="4 7" id="KW-0808">Transferase</keyword>
<evidence type="ECO:0000313" key="7">
    <source>
        <dbReference type="EMBL" id="RYM92752.1"/>
    </source>
</evidence>
<evidence type="ECO:0000259" key="6">
    <source>
        <dbReference type="Pfam" id="PF19320"/>
    </source>
</evidence>
<accession>A0A8B3RGT1</accession>
<proteinExistence type="inferred from homology"/>
<evidence type="ECO:0000256" key="3">
    <source>
        <dbReference type="ARBA" id="ARBA00022676"/>
    </source>
</evidence>
<dbReference type="Proteomes" id="UP000293613">
    <property type="component" value="Unassembled WGS sequence"/>
</dbReference>
<dbReference type="Gene3D" id="3.90.550.60">
    <property type="match status" value="1"/>
</dbReference>
<name>A0A8B3RGT1_BIFAN</name>
<evidence type="ECO:0000256" key="1">
    <source>
        <dbReference type="ARBA" id="ARBA00004776"/>
    </source>
</evidence>
<evidence type="ECO:0000256" key="4">
    <source>
        <dbReference type="ARBA" id="ARBA00022679"/>
    </source>
</evidence>
<dbReference type="EMBL" id="RSCO01000035">
    <property type="protein sequence ID" value="RYM92752.1"/>
    <property type="molecule type" value="Genomic_DNA"/>
</dbReference>
<evidence type="ECO:0000313" key="8">
    <source>
        <dbReference type="Proteomes" id="UP000293613"/>
    </source>
</evidence>
<dbReference type="AlphaFoldDB" id="A0A8B3RGT1"/>
<protein>
    <submittedName>
        <fullName evidence="7">Glycosyl transferase family 2</fullName>
    </submittedName>
</protein>
<dbReference type="Pfam" id="PF13641">
    <property type="entry name" value="Glyco_tranf_2_3"/>
    <property type="match status" value="1"/>
</dbReference>
<evidence type="ECO:0000259" key="5">
    <source>
        <dbReference type="Pfam" id="PF17994"/>
    </source>
</evidence>
<evidence type="ECO:0000256" key="2">
    <source>
        <dbReference type="ARBA" id="ARBA00006739"/>
    </source>
</evidence>
<dbReference type="GO" id="GO:0016757">
    <property type="term" value="F:glycosyltransferase activity"/>
    <property type="evidence" value="ECO:0007669"/>
    <property type="project" value="UniProtKB-KW"/>
</dbReference>
<dbReference type="Pfam" id="PF17994">
    <property type="entry name" value="Glft2_N"/>
    <property type="match status" value="1"/>
</dbReference>
<feature type="domain" description="Galactofuranosyltransferase-2 C-terminal" evidence="6">
    <location>
        <begin position="500"/>
        <end position="688"/>
    </location>
</feature>
<keyword evidence="3" id="KW-0328">Glycosyltransferase</keyword>
<dbReference type="PANTHER" id="PTHR43179">
    <property type="entry name" value="RHAMNOSYLTRANSFERASE WBBL"/>
    <property type="match status" value="1"/>
</dbReference>
<comment type="similarity">
    <text evidence="2">Belongs to the glycosyltransferase 2 family.</text>
</comment>
<comment type="caution">
    <text evidence="7">The sequence shown here is derived from an EMBL/GenBank/DDBJ whole genome shotgun (WGS) entry which is preliminary data.</text>
</comment>
<organism evidence="7 8">
    <name type="scientific">Bifidobacterium animalis subsp. lactis</name>
    <name type="common">Bifidobacterium lactis</name>
    <dbReference type="NCBI Taxonomy" id="302911"/>
    <lineage>
        <taxon>Bacteria</taxon>
        <taxon>Bacillati</taxon>
        <taxon>Actinomycetota</taxon>
        <taxon>Actinomycetes</taxon>
        <taxon>Bifidobacteriales</taxon>
        <taxon>Bifidobacteriaceae</taxon>
        <taxon>Bifidobacterium</taxon>
    </lineage>
</organism>
<sequence length="695" mass="78433">MAVNTSKTARTSNKSRAAHHANAAVPGVVDWEVVDRVVFPMEDRNAILPLYAIEWTQPRMSRDEIDPFDDFYNIDFGAMNSSEVARLVNTSVRPAANVGSDVFTINSRSEICVHSGKTISLCTYFNAFPAGYWRRWTDVNTVRFTAQAQGDGAVTLMRSSGRGLLHMVETVPVQSAHGFAEICVDLPMTDLMDGGFFWFDARASDSMELQIRDAVWSVPAQARRQQEPTSFSIAITTFNRPTYCLRQLRTIAADANVRARLDTIYCTDQGTDRVCDQPGFADTAHELDQQLTYIRQANLGGSGGFSRGMFETLKAATSSYTMLLDDDAISEPESIIRAVQFADYCRKPTIVGGGMFHLDNRTVLYAQSEIVNRNNMRTLPAVGQRYNQDYAQFPLRDQPHLHRRFDSDFNGWWMCLIPTQIMREIGLSLPVFIKYDDIEFGLRAQDAGYATVSLPGVAVWHQAWHSKDPQRTWEDYFDNRNRWICALLHSEKPTPQLLYQMAYNDVTIGLRLVYSAMHLHHLAFRDVMRGPQYILDSMPTKLAEVREAREGFSDTETRPSIDDFPTAAAQYAAKATPRPMSKVKATGIRTLLRTLLGNGSGIRDTRPAIAVTAKETTWMAFRGQSSALVTSADGNSVAWCRRDDKLFRELFMRNMFLANTFCKRFPALAEQYRAADLSSVEHWARIFGEQTGRSK</sequence>
<dbReference type="InterPro" id="IPR040492">
    <property type="entry name" value="GlfT2_N"/>
</dbReference>
<gene>
    <name evidence="7" type="ORF">PG2011B_1525</name>
</gene>
<dbReference type="RefSeq" id="WP_130077746.1">
    <property type="nucleotide sequence ID" value="NZ_RSCO01000035.1"/>
</dbReference>
<dbReference type="Pfam" id="PF19320">
    <property type="entry name" value="GlfT2_domain3"/>
    <property type="match status" value="1"/>
</dbReference>
<dbReference type="InterPro" id="IPR029044">
    <property type="entry name" value="Nucleotide-diphossugar_trans"/>
</dbReference>
<comment type="pathway">
    <text evidence="1">Cell wall biogenesis; cell wall polysaccharide biosynthesis.</text>
</comment>
<dbReference type="PANTHER" id="PTHR43179:SF12">
    <property type="entry name" value="GALACTOFURANOSYLTRANSFERASE GLFT2"/>
    <property type="match status" value="1"/>
</dbReference>
<reference evidence="7 8" key="1">
    <citation type="journal article" date="2019" name="Appl. Environ. Microbiol.">
        <title>Dissecting the evolutionary development of the Bifidobacterium animalis species through comparative genomics analyses.</title>
        <authorList>
            <person name="Lugli G.A."/>
            <person name="Mancino W."/>
            <person name="Milani C."/>
            <person name="Duranti S."/>
            <person name="Mancabelli L."/>
            <person name="Napoli S."/>
            <person name="Mangifesta M."/>
            <person name="Viappiani A."/>
            <person name="Anzalone R."/>
            <person name="Longhi G."/>
            <person name="van Sinderen D."/>
            <person name="Ventura M."/>
            <person name="Turroni F."/>
        </authorList>
    </citation>
    <scope>NUCLEOTIDE SEQUENCE [LARGE SCALE GENOMIC DNA]</scope>
    <source>
        <strain evidence="7 8">2011B</strain>
    </source>
</reference>
<dbReference type="InterPro" id="IPR045699">
    <property type="entry name" value="GlfT2_C"/>
</dbReference>
<dbReference type="SUPFAM" id="SSF53448">
    <property type="entry name" value="Nucleotide-diphospho-sugar transferases"/>
    <property type="match status" value="1"/>
</dbReference>